<dbReference type="InterPro" id="IPR019619">
    <property type="entry name" value="DUF2490"/>
</dbReference>
<reference evidence="2" key="2">
    <citation type="submission" date="2021-04" db="EMBL/GenBank/DDBJ databases">
        <authorList>
            <person name="Gilroy R."/>
        </authorList>
    </citation>
    <scope>NUCLEOTIDE SEQUENCE</scope>
    <source>
        <strain evidence="2">1719</strain>
    </source>
</reference>
<feature type="signal peptide" evidence="1">
    <location>
        <begin position="1"/>
        <end position="22"/>
    </location>
</feature>
<reference evidence="2" key="1">
    <citation type="journal article" date="2021" name="PeerJ">
        <title>Extensive microbial diversity within the chicken gut microbiome revealed by metagenomics and culture.</title>
        <authorList>
            <person name="Gilroy R."/>
            <person name="Ravi A."/>
            <person name="Getino M."/>
            <person name="Pursley I."/>
            <person name="Horton D.L."/>
            <person name="Alikhan N.F."/>
            <person name="Baker D."/>
            <person name="Gharbi K."/>
            <person name="Hall N."/>
            <person name="Watson M."/>
            <person name="Adriaenssens E.M."/>
            <person name="Foster-Nyarko E."/>
            <person name="Jarju S."/>
            <person name="Secka A."/>
            <person name="Antonio M."/>
            <person name="Oren A."/>
            <person name="Chaudhuri R.R."/>
            <person name="La Ragione R."/>
            <person name="Hildebrand F."/>
            <person name="Pallen M.J."/>
        </authorList>
    </citation>
    <scope>NUCLEOTIDE SEQUENCE</scope>
    <source>
        <strain evidence="2">1719</strain>
    </source>
</reference>
<proteinExistence type="predicted"/>
<dbReference type="Pfam" id="PF10677">
    <property type="entry name" value="DUF2490"/>
    <property type="match status" value="1"/>
</dbReference>
<name>A0A9D2AXJ6_9SPHI</name>
<organism evidence="2 3">
    <name type="scientific">Candidatus Sphingobacterium stercoripullorum</name>
    <dbReference type="NCBI Taxonomy" id="2838759"/>
    <lineage>
        <taxon>Bacteria</taxon>
        <taxon>Pseudomonadati</taxon>
        <taxon>Bacteroidota</taxon>
        <taxon>Sphingobacteriia</taxon>
        <taxon>Sphingobacteriales</taxon>
        <taxon>Sphingobacteriaceae</taxon>
        <taxon>Sphingobacterium</taxon>
    </lineage>
</organism>
<accession>A0A9D2AXJ6</accession>
<sequence>MNFCKTTIVLICFLVLSLQGMAQLIPPGLGETNAASWFAFGVQQDLDDKKKWSSTTYVGIARVSDPDNYNLLQKHSIFILNQEFKNKFAKNWEYSLALSYRNQRNYEDSAPYDLDDPSIKQEFRLYGRLSRIFKTSFLEITPTFRQEVQKYFTSDFGAYPENMRLRSRFRVKLKAPLTKDKKHSISLYSEQLFSTSLSSEGDKDWSRFEYKDSRFSLYYTLSPEHINWDFNIGYMNNLIGKRNASSSHYLGVDVIWKNPFNR</sequence>
<comment type="caution">
    <text evidence="2">The sequence shown here is derived from an EMBL/GenBank/DDBJ whole genome shotgun (WGS) entry which is preliminary data.</text>
</comment>
<evidence type="ECO:0000313" key="3">
    <source>
        <dbReference type="Proteomes" id="UP000824156"/>
    </source>
</evidence>
<dbReference type="AlphaFoldDB" id="A0A9D2AXJ6"/>
<keyword evidence="1" id="KW-0732">Signal</keyword>
<dbReference type="Proteomes" id="UP000824156">
    <property type="component" value="Unassembled WGS sequence"/>
</dbReference>
<gene>
    <name evidence="2" type="ORF">H9853_01070</name>
</gene>
<feature type="chain" id="PRO_5039679131" evidence="1">
    <location>
        <begin position="23"/>
        <end position="262"/>
    </location>
</feature>
<evidence type="ECO:0000256" key="1">
    <source>
        <dbReference type="SAM" id="SignalP"/>
    </source>
</evidence>
<protein>
    <submittedName>
        <fullName evidence="2">DUF2490 domain-containing protein</fullName>
    </submittedName>
</protein>
<dbReference type="EMBL" id="DXEZ01000027">
    <property type="protein sequence ID" value="HIX53588.1"/>
    <property type="molecule type" value="Genomic_DNA"/>
</dbReference>
<evidence type="ECO:0000313" key="2">
    <source>
        <dbReference type="EMBL" id="HIX53588.1"/>
    </source>
</evidence>